<dbReference type="GO" id="GO:0005886">
    <property type="term" value="C:plasma membrane"/>
    <property type="evidence" value="ECO:0007669"/>
    <property type="project" value="UniProtKB-SubCell"/>
</dbReference>
<gene>
    <name evidence="12" type="primary">mscS</name>
    <name evidence="12" type="ORF">CINF_1616</name>
</gene>
<evidence type="ECO:0000259" key="9">
    <source>
        <dbReference type="Pfam" id="PF00924"/>
    </source>
</evidence>
<dbReference type="KEGG" id="cinf:CINF_1616"/>
<keyword evidence="5 8" id="KW-1133">Transmembrane helix</keyword>
<feature type="region of interest" description="Disordered" evidence="7">
    <location>
        <begin position="309"/>
        <end position="331"/>
    </location>
</feature>
<dbReference type="Gene3D" id="2.30.30.60">
    <property type="match status" value="1"/>
</dbReference>
<dbReference type="RefSeq" id="WP_240156117.1">
    <property type="nucleotide sequence ID" value="NZ_CP049075.1"/>
</dbReference>
<dbReference type="SUPFAM" id="SSF82689">
    <property type="entry name" value="Mechanosensitive channel protein MscS (YggB), C-terminal domain"/>
    <property type="match status" value="1"/>
</dbReference>
<keyword evidence="13" id="KW-1185">Reference proteome</keyword>
<dbReference type="PANTHER" id="PTHR30221:SF1">
    <property type="entry name" value="SMALL-CONDUCTANCE MECHANOSENSITIVE CHANNEL"/>
    <property type="match status" value="1"/>
</dbReference>
<dbReference type="Pfam" id="PF00924">
    <property type="entry name" value="MS_channel_2nd"/>
    <property type="match status" value="1"/>
</dbReference>
<feature type="domain" description="Mechanosensitive ion channel MscS C-terminal" evidence="10">
    <location>
        <begin position="207"/>
        <end position="293"/>
    </location>
</feature>
<evidence type="ECO:0000256" key="6">
    <source>
        <dbReference type="ARBA" id="ARBA00023136"/>
    </source>
</evidence>
<keyword evidence="4 8" id="KW-0812">Transmembrane</keyword>
<feature type="domain" description="Mechanosensitive ion channel transmembrane helices 2/3" evidence="11">
    <location>
        <begin position="93"/>
        <end position="130"/>
    </location>
</feature>
<dbReference type="PANTHER" id="PTHR30221">
    <property type="entry name" value="SMALL-CONDUCTANCE MECHANOSENSITIVE CHANNEL"/>
    <property type="match status" value="1"/>
</dbReference>
<dbReference type="Pfam" id="PF21082">
    <property type="entry name" value="MS_channel_3rd"/>
    <property type="match status" value="1"/>
</dbReference>
<dbReference type="GO" id="GO:0008381">
    <property type="term" value="F:mechanosensitive monoatomic ion channel activity"/>
    <property type="evidence" value="ECO:0007669"/>
    <property type="project" value="InterPro"/>
</dbReference>
<keyword evidence="6 8" id="KW-0472">Membrane</keyword>
<dbReference type="InterPro" id="IPR049142">
    <property type="entry name" value="MS_channel_1st"/>
</dbReference>
<protein>
    <submittedName>
        <fullName evidence="12">Small conductance mechanosensitive channel protein</fullName>
    </submittedName>
</protein>
<feature type="transmembrane region" description="Helical" evidence="8">
    <location>
        <begin position="48"/>
        <end position="66"/>
    </location>
</feature>
<evidence type="ECO:0000259" key="11">
    <source>
        <dbReference type="Pfam" id="PF21088"/>
    </source>
</evidence>
<dbReference type="AlphaFoldDB" id="A0A7H9CIZ5"/>
<feature type="domain" description="Mechanosensitive ion channel MscS" evidence="9">
    <location>
        <begin position="134"/>
        <end position="200"/>
    </location>
</feature>
<evidence type="ECO:0000259" key="10">
    <source>
        <dbReference type="Pfam" id="PF21082"/>
    </source>
</evidence>
<organism evidence="12 13">
    <name type="scientific">Candidatus Campylobacter infans</name>
    <dbReference type="NCBI Taxonomy" id="2561898"/>
    <lineage>
        <taxon>Bacteria</taxon>
        <taxon>Pseudomonadati</taxon>
        <taxon>Campylobacterota</taxon>
        <taxon>Epsilonproteobacteria</taxon>
        <taxon>Campylobacterales</taxon>
        <taxon>Campylobacteraceae</taxon>
        <taxon>Campylobacter</taxon>
    </lineage>
</organism>
<reference evidence="12 13" key="1">
    <citation type="submission" date="2020-02" db="EMBL/GenBank/DDBJ databases">
        <title>Complete genome sequence of the novel Campylobacter species Candidatus Campylobacter infans.</title>
        <authorList>
            <person name="Duim B."/>
            <person name="Zomer A."/>
            <person name="van der Graaf L."/>
            <person name="Wagenaar J."/>
        </authorList>
    </citation>
    <scope>NUCLEOTIDE SEQUENCE [LARGE SCALE GENOMIC DNA]</scope>
    <source>
        <strain evidence="12 13">19S00001</strain>
    </source>
</reference>
<dbReference type="InterPro" id="IPR010920">
    <property type="entry name" value="LSM_dom_sf"/>
</dbReference>
<name>A0A7H9CIZ5_9BACT</name>
<dbReference type="InterPro" id="IPR011066">
    <property type="entry name" value="MscS_channel_C_sf"/>
</dbReference>
<dbReference type="SUPFAM" id="SSF82861">
    <property type="entry name" value="Mechanosensitive channel protein MscS (YggB), transmembrane region"/>
    <property type="match status" value="1"/>
</dbReference>
<feature type="compositionally biased region" description="Polar residues" evidence="7">
    <location>
        <begin position="316"/>
        <end position="331"/>
    </location>
</feature>
<feature type="transmembrane region" description="Helical" evidence="8">
    <location>
        <begin position="114"/>
        <end position="132"/>
    </location>
</feature>
<dbReference type="Gene3D" id="3.30.70.100">
    <property type="match status" value="1"/>
</dbReference>
<dbReference type="Pfam" id="PF21088">
    <property type="entry name" value="MS_channel_1st"/>
    <property type="match status" value="1"/>
</dbReference>
<dbReference type="InterPro" id="IPR011014">
    <property type="entry name" value="MscS_channel_TM-2"/>
</dbReference>
<accession>A0A7H9CIZ5</accession>
<dbReference type="SUPFAM" id="SSF50182">
    <property type="entry name" value="Sm-like ribonucleoproteins"/>
    <property type="match status" value="1"/>
</dbReference>
<dbReference type="Gene3D" id="1.10.287.1260">
    <property type="match status" value="1"/>
</dbReference>
<dbReference type="InterPro" id="IPR006685">
    <property type="entry name" value="MscS_channel_2nd"/>
</dbReference>
<comment type="subcellular location">
    <subcellularLocation>
        <location evidence="1">Cell membrane</location>
        <topology evidence="1">Multi-pass membrane protein</topology>
    </subcellularLocation>
</comment>
<evidence type="ECO:0000256" key="5">
    <source>
        <dbReference type="ARBA" id="ARBA00022989"/>
    </source>
</evidence>
<dbReference type="InterPro" id="IPR023408">
    <property type="entry name" value="MscS_beta-dom_sf"/>
</dbReference>
<dbReference type="Proteomes" id="UP000509414">
    <property type="component" value="Chromosome"/>
</dbReference>
<feature type="transmembrane region" description="Helical" evidence="8">
    <location>
        <begin position="86"/>
        <end position="108"/>
    </location>
</feature>
<keyword evidence="3" id="KW-1003">Cell membrane</keyword>
<dbReference type="InterPro" id="IPR049278">
    <property type="entry name" value="MS_channel_C"/>
</dbReference>
<comment type="similarity">
    <text evidence="2">Belongs to the MscS (TC 1.A.23) family.</text>
</comment>
<proteinExistence type="inferred from homology"/>
<evidence type="ECO:0000313" key="13">
    <source>
        <dbReference type="Proteomes" id="UP000509414"/>
    </source>
</evidence>
<evidence type="ECO:0000256" key="8">
    <source>
        <dbReference type="SAM" id="Phobius"/>
    </source>
</evidence>
<evidence type="ECO:0000256" key="1">
    <source>
        <dbReference type="ARBA" id="ARBA00004651"/>
    </source>
</evidence>
<evidence type="ECO:0000256" key="7">
    <source>
        <dbReference type="SAM" id="MobiDB-lite"/>
    </source>
</evidence>
<evidence type="ECO:0000256" key="4">
    <source>
        <dbReference type="ARBA" id="ARBA00022692"/>
    </source>
</evidence>
<evidence type="ECO:0000256" key="2">
    <source>
        <dbReference type="ARBA" id="ARBA00008017"/>
    </source>
</evidence>
<evidence type="ECO:0000313" key="12">
    <source>
        <dbReference type="EMBL" id="QLI06090.1"/>
    </source>
</evidence>
<evidence type="ECO:0000256" key="3">
    <source>
        <dbReference type="ARBA" id="ARBA00022475"/>
    </source>
</evidence>
<sequence length="331" mass="36673">MPELNSTQELSIRDLNITDDLVLEEVSKYAHLIENIDYSHLLMLCVQYSLRIIISLLIFFIGKWIIGKISILLEKLVARAKIDGMLAHFVVNAIKTLLFIFIILAALSNLGIETTSFVAVIGALSLAIGMSFKDTFGNVGAGALIIFFRPFKLGDSVDINGASGKVRDINLFSTYVLTADNRTIIVPNSQVIGARIVNFSLQPHRRVDLVFGIDYSDDIKKARDIILKIANTNDLVLKGEEAPAQPFVGVLELADSSVNLAARFWVKTDDYWNAYFSLIESVKIAFDENGISIPFPQVVSHFVPSAENTDIPKDLPQSTNENKNPKTLTKK</sequence>
<dbReference type="EMBL" id="CP049075">
    <property type="protein sequence ID" value="QLI06090.1"/>
    <property type="molecule type" value="Genomic_DNA"/>
</dbReference>
<dbReference type="InterPro" id="IPR045275">
    <property type="entry name" value="MscS_archaea/bacteria_type"/>
</dbReference>